<feature type="repeat" description="ANK" evidence="7">
    <location>
        <begin position="532"/>
        <end position="577"/>
    </location>
</feature>
<evidence type="ECO:0000256" key="5">
    <source>
        <dbReference type="ARBA" id="ARBA00023043"/>
    </source>
</evidence>
<dbReference type="Proteomes" id="UP000719412">
    <property type="component" value="Unassembled WGS sequence"/>
</dbReference>
<keyword evidence="10" id="KW-1185">Reference proteome</keyword>
<dbReference type="PANTHER" id="PTHR24173:SF85">
    <property type="entry name" value="PROTEIN FEM-1 HOMOLOG CG6966"/>
    <property type="match status" value="1"/>
</dbReference>
<dbReference type="InterPro" id="IPR011990">
    <property type="entry name" value="TPR-like_helical_dom_sf"/>
</dbReference>
<keyword evidence="2" id="KW-0677">Repeat</keyword>
<gene>
    <name evidence="9" type="ORF">GEV33_003419</name>
</gene>
<reference evidence="9" key="1">
    <citation type="journal article" date="2020" name="J Insects Food Feed">
        <title>The yellow mealworm (Tenebrio molitor) genome: a resource for the emerging insects as food and feed industry.</title>
        <authorList>
            <person name="Eriksson T."/>
            <person name="Andere A."/>
            <person name="Kelstrup H."/>
            <person name="Emery V."/>
            <person name="Picard C."/>
        </authorList>
    </citation>
    <scope>NUCLEOTIDE SEQUENCE</scope>
    <source>
        <strain evidence="9">Stoneville</strain>
        <tissue evidence="9">Whole head</tissue>
    </source>
</reference>
<evidence type="ECO:0000256" key="4">
    <source>
        <dbReference type="ARBA" id="ARBA00022803"/>
    </source>
</evidence>
<comment type="similarity">
    <text evidence="6">Belongs to the fem-1 family.</text>
</comment>
<dbReference type="Pfam" id="PF13637">
    <property type="entry name" value="Ank_4"/>
    <property type="match status" value="1"/>
</dbReference>
<dbReference type="PRINTS" id="PR01415">
    <property type="entry name" value="ANKYRIN"/>
</dbReference>
<evidence type="ECO:0000256" key="2">
    <source>
        <dbReference type="ARBA" id="ARBA00022737"/>
    </source>
</evidence>
<dbReference type="Gene3D" id="1.25.40.20">
    <property type="entry name" value="Ankyrin repeat-containing domain"/>
    <property type="match status" value="3"/>
</dbReference>
<dbReference type="GO" id="GO:0006511">
    <property type="term" value="P:ubiquitin-dependent protein catabolic process"/>
    <property type="evidence" value="ECO:0007669"/>
    <property type="project" value="TreeGrafter"/>
</dbReference>
<dbReference type="FunFam" id="1.25.40.10:FF:000104">
    <property type="entry name" value="Fem-1 homolog c (C.elegans)"/>
    <property type="match status" value="1"/>
</dbReference>
<evidence type="ECO:0000256" key="6">
    <source>
        <dbReference type="ARBA" id="ARBA00038500"/>
    </source>
</evidence>
<protein>
    <submittedName>
        <fullName evidence="9">Uncharacterized protein</fullName>
    </submittedName>
</protein>
<proteinExistence type="inferred from homology"/>
<sequence>MARINSKFFSGKEQNRNKAPEGRIGLSHGALSVSRLFITVLTLLEIALKFDTAWVSFQSLLQYSKTKEEVSMLVTAKTSGATPLVIACRNGHYDVAEYLIEKCCADIEQPGSVMFDGETIEGAPPLWCAAAAGHLDIVKLLVSHGARVNSTTRTNSTPLRAACFDGHLEIVKYLVQHGADIEVANRHGHSCLMIACYKGHIRIAKYLLSLKASVNRKSVKGNTALHDCAESGSLEILKLLIENGATMDVDSYGMTPLLAAAVTGHNHIVEYLIKLPSLVTRKEKIDALELLGATCVDKKRDMVGALEVWKRAMHYRYHDDGPPIMKPRVQKVSAYDYVVEITDPDALDDLMADPDEMRMQALVMRERILGPAHPDTSYYIRYRGAVYADAGKFNRCIELWNYALDMQQSMLERLNPMTQSSLFSFTELFSFIMGEEGKHTTRGRLVPPIDVVEILRVFKKAVREVDLGSQMLEKMPNVERDMTYLTRVLVITLHLACLLTRMLEHHDTTEQITKEIHKAVYDLVKLKIRARSGRTALHLACCRDAALLGRYPACQFPSAHLAEVLLRVGADPNTKDDDGNTPLHLAAMARPCPANIAQVLLNHGAHLDLVNSNGETFASLLKGQKVHQLVNTAKYTGLSCAAARIIQQFKIPYKGIVPAALESFIACH</sequence>
<dbReference type="EMBL" id="JABDTM020014705">
    <property type="protein sequence ID" value="KAH0819373.1"/>
    <property type="molecule type" value="Genomic_DNA"/>
</dbReference>
<accession>A0A8J6HSD3</accession>
<feature type="repeat" description="ANK" evidence="7">
    <location>
        <begin position="121"/>
        <end position="153"/>
    </location>
</feature>
<feature type="repeat" description="ANK" evidence="7">
    <location>
        <begin position="578"/>
        <end position="612"/>
    </location>
</feature>
<dbReference type="GO" id="GO:0000151">
    <property type="term" value="C:ubiquitin ligase complex"/>
    <property type="evidence" value="ECO:0007669"/>
    <property type="project" value="TreeGrafter"/>
</dbReference>
<evidence type="ECO:0000256" key="1">
    <source>
        <dbReference type="ARBA" id="ARBA00004906"/>
    </source>
</evidence>
<comment type="caution">
    <text evidence="9">The sequence shown here is derived from an EMBL/GenBank/DDBJ whole genome shotgun (WGS) entry which is preliminary data.</text>
</comment>
<dbReference type="AlphaFoldDB" id="A0A8J6HSD3"/>
<feature type="region of interest" description="Disordered" evidence="8">
    <location>
        <begin position="1"/>
        <end position="21"/>
    </location>
</feature>
<dbReference type="InterPro" id="IPR002110">
    <property type="entry name" value="Ankyrin_rpt"/>
</dbReference>
<evidence type="ECO:0000256" key="3">
    <source>
        <dbReference type="ARBA" id="ARBA00022786"/>
    </source>
</evidence>
<feature type="repeat" description="ANK" evidence="7">
    <location>
        <begin position="252"/>
        <end position="284"/>
    </location>
</feature>
<evidence type="ECO:0000313" key="9">
    <source>
        <dbReference type="EMBL" id="KAH0819373.1"/>
    </source>
</evidence>
<feature type="repeat" description="ANK" evidence="7">
    <location>
        <begin position="79"/>
        <end position="102"/>
    </location>
</feature>
<dbReference type="Pfam" id="PF13606">
    <property type="entry name" value="Ank_3"/>
    <property type="match status" value="1"/>
</dbReference>
<organism evidence="9 10">
    <name type="scientific">Tenebrio molitor</name>
    <name type="common">Yellow mealworm beetle</name>
    <dbReference type="NCBI Taxonomy" id="7067"/>
    <lineage>
        <taxon>Eukaryota</taxon>
        <taxon>Metazoa</taxon>
        <taxon>Ecdysozoa</taxon>
        <taxon>Arthropoda</taxon>
        <taxon>Hexapoda</taxon>
        <taxon>Insecta</taxon>
        <taxon>Pterygota</taxon>
        <taxon>Neoptera</taxon>
        <taxon>Endopterygota</taxon>
        <taxon>Coleoptera</taxon>
        <taxon>Polyphaga</taxon>
        <taxon>Cucujiformia</taxon>
        <taxon>Tenebrionidae</taxon>
        <taxon>Tenebrio</taxon>
    </lineage>
</organism>
<evidence type="ECO:0000313" key="10">
    <source>
        <dbReference type="Proteomes" id="UP000719412"/>
    </source>
</evidence>
<evidence type="ECO:0000256" key="8">
    <source>
        <dbReference type="SAM" id="MobiDB-lite"/>
    </source>
</evidence>
<dbReference type="PROSITE" id="PS50088">
    <property type="entry name" value="ANK_REPEAT"/>
    <property type="match status" value="8"/>
</dbReference>
<dbReference type="SUPFAM" id="SSF48403">
    <property type="entry name" value="Ankyrin repeat"/>
    <property type="match status" value="2"/>
</dbReference>
<comment type="pathway">
    <text evidence="1">Protein modification; protein ubiquitination.</text>
</comment>
<feature type="repeat" description="ANK" evidence="7">
    <location>
        <begin position="220"/>
        <end position="252"/>
    </location>
</feature>
<evidence type="ECO:0000256" key="7">
    <source>
        <dbReference type="PROSITE-ProRule" id="PRU00023"/>
    </source>
</evidence>
<dbReference type="PANTHER" id="PTHR24173">
    <property type="entry name" value="ANKYRIN REPEAT CONTAINING"/>
    <property type="match status" value="1"/>
</dbReference>
<feature type="repeat" description="ANK" evidence="7">
    <location>
        <begin position="154"/>
        <end position="186"/>
    </location>
</feature>
<keyword evidence="4" id="KW-0802">TPR repeat</keyword>
<feature type="repeat" description="ANK" evidence="7">
    <location>
        <begin position="187"/>
        <end position="219"/>
    </location>
</feature>
<dbReference type="SMART" id="SM00248">
    <property type="entry name" value="ANK"/>
    <property type="match status" value="8"/>
</dbReference>
<keyword evidence="5 7" id="KW-0040">ANK repeat</keyword>
<dbReference type="Pfam" id="PF12796">
    <property type="entry name" value="Ank_2"/>
    <property type="match status" value="2"/>
</dbReference>
<dbReference type="InterPro" id="IPR036770">
    <property type="entry name" value="Ankyrin_rpt-contain_sf"/>
</dbReference>
<keyword evidence="3" id="KW-0833">Ubl conjugation pathway</keyword>
<dbReference type="Gene3D" id="1.25.40.10">
    <property type="entry name" value="Tetratricopeptide repeat domain"/>
    <property type="match status" value="1"/>
</dbReference>
<name>A0A8J6HSD3_TENMO</name>
<reference evidence="9" key="2">
    <citation type="submission" date="2021-08" db="EMBL/GenBank/DDBJ databases">
        <authorList>
            <person name="Eriksson T."/>
        </authorList>
    </citation>
    <scope>NUCLEOTIDE SEQUENCE</scope>
    <source>
        <strain evidence="9">Stoneville</strain>
        <tissue evidence="9">Whole head</tissue>
    </source>
</reference>
<dbReference type="PROSITE" id="PS50297">
    <property type="entry name" value="ANK_REP_REGION"/>
    <property type="match status" value="6"/>
</dbReference>